<keyword evidence="11" id="KW-1185">Reference proteome</keyword>
<dbReference type="GO" id="GO:0003677">
    <property type="term" value="F:DNA binding"/>
    <property type="evidence" value="ECO:0007669"/>
    <property type="project" value="InterPro"/>
</dbReference>
<evidence type="ECO:0000256" key="2">
    <source>
        <dbReference type="ARBA" id="ARBA00017703"/>
    </source>
</evidence>
<keyword evidence="3 10" id="KW-0808">Transferase</keyword>
<comment type="similarity">
    <text evidence="7">Belongs to the DNA polymerase HolA subunit family.</text>
</comment>
<evidence type="ECO:0000256" key="6">
    <source>
        <dbReference type="ARBA" id="ARBA00022932"/>
    </source>
</evidence>
<reference evidence="11" key="1">
    <citation type="submission" date="2012-06" db="EMBL/GenBank/DDBJ databases">
        <title>Complete sequence of chromosome of Desulfomonile tiedjei DSM 6799.</title>
        <authorList>
            <person name="Lucas S."/>
            <person name="Copeland A."/>
            <person name="Lapidus A."/>
            <person name="Glavina del Rio T."/>
            <person name="Dalin E."/>
            <person name="Tice H."/>
            <person name="Bruce D."/>
            <person name="Goodwin L."/>
            <person name="Pitluck S."/>
            <person name="Peters L."/>
            <person name="Ovchinnikova G."/>
            <person name="Zeytun A."/>
            <person name="Lu M."/>
            <person name="Kyrpides N."/>
            <person name="Mavromatis K."/>
            <person name="Ivanova N."/>
            <person name="Brettin T."/>
            <person name="Detter J.C."/>
            <person name="Han C."/>
            <person name="Larimer F."/>
            <person name="Land M."/>
            <person name="Hauser L."/>
            <person name="Markowitz V."/>
            <person name="Cheng J.-F."/>
            <person name="Hugenholtz P."/>
            <person name="Woyke T."/>
            <person name="Wu D."/>
            <person name="Spring S."/>
            <person name="Schroeder M."/>
            <person name="Brambilla E."/>
            <person name="Klenk H.-P."/>
            <person name="Eisen J.A."/>
        </authorList>
    </citation>
    <scope>NUCLEOTIDE SEQUENCE [LARGE SCALE GENOMIC DNA]</scope>
    <source>
        <strain evidence="11">ATCC 49306 / DSM 6799 / DCB-1</strain>
    </source>
</reference>
<evidence type="ECO:0000313" key="11">
    <source>
        <dbReference type="Proteomes" id="UP000006055"/>
    </source>
</evidence>
<dbReference type="eggNOG" id="COG1466">
    <property type="taxonomic scope" value="Bacteria"/>
</dbReference>
<dbReference type="Pfam" id="PF06144">
    <property type="entry name" value="DNA_pol3_delta"/>
    <property type="match status" value="1"/>
</dbReference>
<dbReference type="Gene3D" id="1.20.272.10">
    <property type="match status" value="1"/>
</dbReference>
<protein>
    <recommendedName>
        <fullName evidence="2">DNA polymerase III subunit delta</fullName>
        <ecNumber evidence="1">2.7.7.7</ecNumber>
    </recommendedName>
</protein>
<dbReference type="InterPro" id="IPR008921">
    <property type="entry name" value="DNA_pol3_clamp-load_cplx_C"/>
</dbReference>
<dbReference type="InterPro" id="IPR010372">
    <property type="entry name" value="DNA_pol3_delta_N"/>
</dbReference>
<keyword evidence="5" id="KW-0235">DNA replication</keyword>
<sequence length="480" mass="53384">MAPDQRKPFRYSGASPIQLFGAILMRKASQKPPPEPESHLYLLFGDEFLVKERVSTLVDTFLGPELRATNLVVLDGAHLDASALSNQVFTPSLFGGPRVIVVDQTAIFAGKSNQSSIAGKAIQSWKSGDRKAAMRTFAQLMTSADLIQTDLEQGSEWTQQLGEAVESGDRDVLVLIAQAYLEQGQTRSSVSSESVLDEIIASRFPEGTVLIFTAPAVDTRKKLYKAVEKHGRVLACAVKEQKYGAAMDRAFFDDRVLSTLEKAGKNIGSAALEKMYSRSGKELRKLQSELQKLIAYVGERREITSKDVEEIFADFHEAFFFDLINAVRSGDAVKSLQMLHDTLRDSSHPLAILGAIASEFRKLIVARETLFTVLRPYWKSRMNYQAFVKVMQEVRSSQPPKKGKSKLDLLAMKDYPLYLLLKDAEKIPLEKLVAIMEAILEVDIMMKSSRLGSQAPEALLQELILKICEPTGRHPRATGR</sequence>
<dbReference type="PANTHER" id="PTHR34388:SF1">
    <property type="entry name" value="DNA POLYMERASE III SUBUNIT DELTA"/>
    <property type="match status" value="1"/>
</dbReference>
<dbReference type="SUPFAM" id="SSF48019">
    <property type="entry name" value="post-AAA+ oligomerization domain-like"/>
    <property type="match status" value="1"/>
</dbReference>
<dbReference type="KEGG" id="dti:Desti_2731"/>
<evidence type="ECO:0000313" key="10">
    <source>
        <dbReference type="EMBL" id="AFM25408.1"/>
    </source>
</evidence>
<dbReference type="AlphaFoldDB" id="I4C767"/>
<dbReference type="SUPFAM" id="SSF52540">
    <property type="entry name" value="P-loop containing nucleoside triphosphate hydrolases"/>
    <property type="match status" value="1"/>
</dbReference>
<dbReference type="HOGENOM" id="CLU_044694_6_0_7"/>
<dbReference type="Proteomes" id="UP000006055">
    <property type="component" value="Chromosome"/>
</dbReference>
<accession>I4C767</accession>
<evidence type="ECO:0000256" key="4">
    <source>
        <dbReference type="ARBA" id="ARBA00022695"/>
    </source>
</evidence>
<dbReference type="GO" id="GO:0006261">
    <property type="term" value="P:DNA-templated DNA replication"/>
    <property type="evidence" value="ECO:0007669"/>
    <property type="project" value="TreeGrafter"/>
</dbReference>
<dbReference type="InterPro" id="IPR005790">
    <property type="entry name" value="DNA_polIII_delta"/>
</dbReference>
<evidence type="ECO:0000256" key="1">
    <source>
        <dbReference type="ARBA" id="ARBA00012417"/>
    </source>
</evidence>
<dbReference type="PANTHER" id="PTHR34388">
    <property type="entry name" value="DNA POLYMERASE III SUBUNIT DELTA"/>
    <property type="match status" value="1"/>
</dbReference>
<dbReference type="NCBIfam" id="TIGR01128">
    <property type="entry name" value="holA"/>
    <property type="match status" value="1"/>
</dbReference>
<evidence type="ECO:0000256" key="7">
    <source>
        <dbReference type="ARBA" id="ARBA00034754"/>
    </source>
</evidence>
<comment type="catalytic activity">
    <reaction evidence="8">
        <text>DNA(n) + a 2'-deoxyribonucleoside 5'-triphosphate = DNA(n+1) + diphosphate</text>
        <dbReference type="Rhea" id="RHEA:22508"/>
        <dbReference type="Rhea" id="RHEA-COMP:17339"/>
        <dbReference type="Rhea" id="RHEA-COMP:17340"/>
        <dbReference type="ChEBI" id="CHEBI:33019"/>
        <dbReference type="ChEBI" id="CHEBI:61560"/>
        <dbReference type="ChEBI" id="CHEBI:173112"/>
        <dbReference type="EC" id="2.7.7.7"/>
    </reaction>
</comment>
<name>I4C767_DESTA</name>
<keyword evidence="6" id="KW-0239">DNA-directed DNA polymerase</keyword>
<keyword evidence="4 10" id="KW-0548">Nucleotidyltransferase</keyword>
<evidence type="ECO:0000256" key="3">
    <source>
        <dbReference type="ARBA" id="ARBA00022679"/>
    </source>
</evidence>
<gene>
    <name evidence="10" type="ordered locus">Desti_2731</name>
</gene>
<organism evidence="10 11">
    <name type="scientific">Desulfomonile tiedjei (strain ATCC 49306 / DSM 6799 / DCB-1)</name>
    <dbReference type="NCBI Taxonomy" id="706587"/>
    <lineage>
        <taxon>Bacteria</taxon>
        <taxon>Pseudomonadati</taxon>
        <taxon>Thermodesulfobacteriota</taxon>
        <taxon>Desulfomonilia</taxon>
        <taxon>Desulfomonilales</taxon>
        <taxon>Desulfomonilaceae</taxon>
        <taxon>Desulfomonile</taxon>
    </lineage>
</organism>
<dbReference type="Gene3D" id="3.40.50.300">
    <property type="entry name" value="P-loop containing nucleotide triphosphate hydrolases"/>
    <property type="match status" value="1"/>
</dbReference>
<evidence type="ECO:0000256" key="5">
    <source>
        <dbReference type="ARBA" id="ARBA00022705"/>
    </source>
</evidence>
<dbReference type="GO" id="GO:0009360">
    <property type="term" value="C:DNA polymerase III complex"/>
    <property type="evidence" value="ECO:0007669"/>
    <property type="project" value="InterPro"/>
</dbReference>
<dbReference type="Gene3D" id="1.10.8.60">
    <property type="match status" value="1"/>
</dbReference>
<dbReference type="EMBL" id="CP003360">
    <property type="protein sequence ID" value="AFM25408.1"/>
    <property type="molecule type" value="Genomic_DNA"/>
</dbReference>
<dbReference type="EC" id="2.7.7.7" evidence="1"/>
<feature type="domain" description="DNA polymerase III delta N-terminal" evidence="9">
    <location>
        <begin position="41"/>
        <end position="115"/>
    </location>
</feature>
<evidence type="ECO:0000259" key="9">
    <source>
        <dbReference type="Pfam" id="PF06144"/>
    </source>
</evidence>
<dbReference type="STRING" id="706587.Desti_2731"/>
<dbReference type="GO" id="GO:0003887">
    <property type="term" value="F:DNA-directed DNA polymerase activity"/>
    <property type="evidence" value="ECO:0007669"/>
    <property type="project" value="UniProtKB-KW"/>
</dbReference>
<proteinExistence type="inferred from homology"/>
<dbReference type="InterPro" id="IPR027417">
    <property type="entry name" value="P-loop_NTPase"/>
</dbReference>
<evidence type="ECO:0000256" key="8">
    <source>
        <dbReference type="ARBA" id="ARBA00049244"/>
    </source>
</evidence>